<dbReference type="AlphaFoldDB" id="K2MIK8"/>
<dbReference type="GO" id="GO:0045892">
    <property type="term" value="P:negative regulation of DNA-templated transcription"/>
    <property type="evidence" value="ECO:0007669"/>
    <property type="project" value="TreeGrafter"/>
</dbReference>
<reference evidence="5 6" key="1">
    <citation type="journal article" date="2012" name="J. Bacteriol.">
        <title>Genome Sequence of Nitratireductor pacificus Type Strain pht-3B.</title>
        <authorList>
            <person name="Lai Q."/>
            <person name="Li G."/>
            <person name="Shao Z."/>
        </authorList>
    </citation>
    <scope>NUCLEOTIDE SEQUENCE [LARGE SCALE GENOMIC DNA]</scope>
    <source>
        <strain evidence="6">pht-3B</strain>
    </source>
</reference>
<evidence type="ECO:0000313" key="5">
    <source>
        <dbReference type="EMBL" id="EKF20540.1"/>
    </source>
</evidence>
<comment type="caution">
    <text evidence="5">The sequence shown here is derived from an EMBL/GenBank/DDBJ whole genome shotgun (WGS) entry which is preliminary data.</text>
</comment>
<gene>
    <name evidence="5" type="ORF">NA2_02109</name>
</gene>
<evidence type="ECO:0000256" key="2">
    <source>
        <dbReference type="ARBA" id="ARBA00023125"/>
    </source>
</evidence>
<evidence type="ECO:0000259" key="4">
    <source>
        <dbReference type="PROSITE" id="PS51078"/>
    </source>
</evidence>
<feature type="domain" description="IclR-ED" evidence="4">
    <location>
        <begin position="90"/>
        <end position="272"/>
    </location>
</feature>
<dbReference type="InterPro" id="IPR014757">
    <property type="entry name" value="Tscrpt_reg_IclR_C"/>
</dbReference>
<dbReference type="Pfam" id="PF01614">
    <property type="entry name" value="IclR_C"/>
    <property type="match status" value="1"/>
</dbReference>
<dbReference type="InterPro" id="IPR050707">
    <property type="entry name" value="HTH_MetabolicPath_Reg"/>
</dbReference>
<organism evidence="5 6">
    <name type="scientific">Nitratireductor pacificus pht-3B</name>
    <dbReference type="NCBI Taxonomy" id="391937"/>
    <lineage>
        <taxon>Bacteria</taxon>
        <taxon>Pseudomonadati</taxon>
        <taxon>Pseudomonadota</taxon>
        <taxon>Alphaproteobacteria</taxon>
        <taxon>Hyphomicrobiales</taxon>
        <taxon>Phyllobacteriaceae</taxon>
        <taxon>Nitratireductor</taxon>
    </lineage>
</organism>
<dbReference type="Proteomes" id="UP000006786">
    <property type="component" value="Unassembled WGS sequence"/>
</dbReference>
<dbReference type="PANTHER" id="PTHR30136">
    <property type="entry name" value="HELIX-TURN-HELIX TRANSCRIPTIONAL REGULATOR, ICLR FAMILY"/>
    <property type="match status" value="1"/>
</dbReference>
<dbReference type="PANTHER" id="PTHR30136:SF35">
    <property type="entry name" value="HTH-TYPE TRANSCRIPTIONAL REGULATOR RV1719"/>
    <property type="match status" value="1"/>
</dbReference>
<keyword evidence="6" id="KW-1185">Reference proteome</keyword>
<dbReference type="PROSITE" id="PS51078">
    <property type="entry name" value="ICLR_ED"/>
    <property type="match status" value="1"/>
</dbReference>
<dbReference type="SMART" id="SM00346">
    <property type="entry name" value="HTH_ICLR"/>
    <property type="match status" value="1"/>
</dbReference>
<evidence type="ECO:0000256" key="3">
    <source>
        <dbReference type="ARBA" id="ARBA00023163"/>
    </source>
</evidence>
<keyword evidence="2" id="KW-0238">DNA-binding</keyword>
<dbReference type="GO" id="GO:0003677">
    <property type="term" value="F:DNA binding"/>
    <property type="evidence" value="ECO:0007669"/>
    <property type="project" value="UniProtKB-KW"/>
</dbReference>
<evidence type="ECO:0000256" key="1">
    <source>
        <dbReference type="ARBA" id="ARBA00023015"/>
    </source>
</evidence>
<dbReference type="eggNOG" id="COG1414">
    <property type="taxonomic scope" value="Bacteria"/>
</dbReference>
<dbReference type="InterPro" id="IPR036390">
    <property type="entry name" value="WH_DNA-bd_sf"/>
</dbReference>
<sequence>MEEEQVNEKTSEGRDLLERQLQLLEIVARNPEGLTFSGLQTVLGLPKASMHRLIAGLAKADCIALGGADADAEFGEPIGRGRKVYVLGNRIRRLLGSAVDPQQIVTLSQTVLHRLAEEFKESAFLSVLRGDRVESVVLVTPAKDAHGFVNPGRVMPAHAAASAKAIFAFRDEGEWDRILKGHLPALTDLTLTSPASVKQEYGTVRETGIAYCREEIDRGLMGIAAPVHLPQIGVIYAVSIVGPSNRILEHDEKHLEASLVRAATELSDIFTENLRTDGT</sequence>
<dbReference type="SUPFAM" id="SSF46785">
    <property type="entry name" value="Winged helix' DNA-binding domain"/>
    <property type="match status" value="1"/>
</dbReference>
<proteinExistence type="predicted"/>
<dbReference type="SUPFAM" id="SSF55781">
    <property type="entry name" value="GAF domain-like"/>
    <property type="match status" value="1"/>
</dbReference>
<dbReference type="InterPro" id="IPR005471">
    <property type="entry name" value="Tscrpt_reg_IclR_N"/>
</dbReference>
<dbReference type="PATRIC" id="fig|391937.3.peg.437"/>
<keyword evidence="1" id="KW-0805">Transcription regulation</keyword>
<dbReference type="Pfam" id="PF09339">
    <property type="entry name" value="HTH_IclR"/>
    <property type="match status" value="1"/>
</dbReference>
<dbReference type="Gene3D" id="1.10.10.10">
    <property type="entry name" value="Winged helix-like DNA-binding domain superfamily/Winged helix DNA-binding domain"/>
    <property type="match status" value="1"/>
</dbReference>
<name>K2MIK8_9HYPH</name>
<accession>K2MIK8</accession>
<dbReference type="OrthoDB" id="31778at2"/>
<dbReference type="Gene3D" id="3.30.450.40">
    <property type="match status" value="1"/>
</dbReference>
<evidence type="ECO:0000313" key="6">
    <source>
        <dbReference type="Proteomes" id="UP000006786"/>
    </source>
</evidence>
<dbReference type="InterPro" id="IPR036388">
    <property type="entry name" value="WH-like_DNA-bd_sf"/>
</dbReference>
<keyword evidence="3" id="KW-0804">Transcription</keyword>
<dbReference type="GO" id="GO:0003700">
    <property type="term" value="F:DNA-binding transcription factor activity"/>
    <property type="evidence" value="ECO:0007669"/>
    <property type="project" value="TreeGrafter"/>
</dbReference>
<dbReference type="STRING" id="391937.NA2_02109"/>
<protein>
    <submittedName>
        <fullName evidence="5">Regulatory protein IclR</fullName>
    </submittedName>
</protein>
<dbReference type="InterPro" id="IPR029016">
    <property type="entry name" value="GAF-like_dom_sf"/>
</dbReference>
<dbReference type="EMBL" id="AMRM01000002">
    <property type="protein sequence ID" value="EKF20540.1"/>
    <property type="molecule type" value="Genomic_DNA"/>
</dbReference>